<protein>
    <submittedName>
        <fullName evidence="4">N-acetyltransferase</fullName>
    </submittedName>
</protein>
<dbReference type="Pfam" id="PF00583">
    <property type="entry name" value="Acetyltransf_1"/>
    <property type="match status" value="1"/>
</dbReference>
<dbReference type="PROSITE" id="PS51186">
    <property type="entry name" value="GNAT"/>
    <property type="match status" value="1"/>
</dbReference>
<name>A0A917BHS3_9ACTN</name>
<dbReference type="InterPro" id="IPR000182">
    <property type="entry name" value="GNAT_dom"/>
</dbReference>
<accession>A0A917BHS3</accession>
<dbReference type="SUPFAM" id="SSF55729">
    <property type="entry name" value="Acyl-CoA N-acyltransferases (Nat)"/>
    <property type="match status" value="1"/>
</dbReference>
<dbReference type="Proteomes" id="UP000649179">
    <property type="component" value="Unassembled WGS sequence"/>
</dbReference>
<dbReference type="EMBL" id="BMKQ01000001">
    <property type="protein sequence ID" value="GGF45900.1"/>
    <property type="molecule type" value="Genomic_DNA"/>
</dbReference>
<keyword evidence="5" id="KW-1185">Reference proteome</keyword>
<organism evidence="4 5">
    <name type="scientific">Marmoricola endophyticus</name>
    <dbReference type="NCBI Taxonomy" id="2040280"/>
    <lineage>
        <taxon>Bacteria</taxon>
        <taxon>Bacillati</taxon>
        <taxon>Actinomycetota</taxon>
        <taxon>Actinomycetes</taxon>
        <taxon>Propionibacteriales</taxon>
        <taxon>Nocardioidaceae</taxon>
        <taxon>Marmoricola</taxon>
    </lineage>
</organism>
<evidence type="ECO:0000256" key="2">
    <source>
        <dbReference type="ARBA" id="ARBA00023315"/>
    </source>
</evidence>
<reference evidence="4" key="1">
    <citation type="journal article" date="2014" name="Int. J. Syst. Evol. Microbiol.">
        <title>Complete genome sequence of Corynebacterium casei LMG S-19264T (=DSM 44701T), isolated from a smear-ripened cheese.</title>
        <authorList>
            <consortium name="US DOE Joint Genome Institute (JGI-PGF)"/>
            <person name="Walter F."/>
            <person name="Albersmeier A."/>
            <person name="Kalinowski J."/>
            <person name="Ruckert C."/>
        </authorList>
    </citation>
    <scope>NUCLEOTIDE SEQUENCE</scope>
    <source>
        <strain evidence="4">CGMCC 1.16067</strain>
    </source>
</reference>
<keyword evidence="2" id="KW-0012">Acyltransferase</keyword>
<comment type="caution">
    <text evidence="4">The sequence shown here is derived from an EMBL/GenBank/DDBJ whole genome shotgun (WGS) entry which is preliminary data.</text>
</comment>
<dbReference type="AlphaFoldDB" id="A0A917BHS3"/>
<feature type="domain" description="N-acetyltransferase" evidence="3">
    <location>
        <begin position="1"/>
        <end position="139"/>
    </location>
</feature>
<evidence type="ECO:0000259" key="3">
    <source>
        <dbReference type="PROSITE" id="PS51186"/>
    </source>
</evidence>
<dbReference type="CDD" id="cd04301">
    <property type="entry name" value="NAT_SF"/>
    <property type="match status" value="1"/>
</dbReference>
<evidence type="ECO:0000313" key="4">
    <source>
        <dbReference type="EMBL" id="GGF45900.1"/>
    </source>
</evidence>
<dbReference type="InterPro" id="IPR050832">
    <property type="entry name" value="Bact_Acetyltransf"/>
</dbReference>
<evidence type="ECO:0000313" key="5">
    <source>
        <dbReference type="Proteomes" id="UP000649179"/>
    </source>
</evidence>
<dbReference type="GO" id="GO:0016747">
    <property type="term" value="F:acyltransferase activity, transferring groups other than amino-acyl groups"/>
    <property type="evidence" value="ECO:0007669"/>
    <property type="project" value="InterPro"/>
</dbReference>
<gene>
    <name evidence="4" type="ORF">GCM10011519_19720</name>
</gene>
<dbReference type="RefSeq" id="WP_188779619.1">
    <property type="nucleotide sequence ID" value="NZ_BMKQ01000001.1"/>
</dbReference>
<evidence type="ECO:0000256" key="1">
    <source>
        <dbReference type="ARBA" id="ARBA00022679"/>
    </source>
</evidence>
<dbReference type="InterPro" id="IPR016181">
    <property type="entry name" value="Acyl_CoA_acyltransferase"/>
</dbReference>
<dbReference type="Gene3D" id="3.40.630.30">
    <property type="match status" value="1"/>
</dbReference>
<proteinExistence type="predicted"/>
<dbReference type="PANTHER" id="PTHR43877:SF1">
    <property type="entry name" value="ACETYLTRANSFERASE"/>
    <property type="match status" value="1"/>
</dbReference>
<sequence length="139" mass="14722">MTTWTVRTVTAADTADLRREVLRGGKDHPPLGDDPADHSLHLGAYDGELLVGSGNVRPLPDGSWRVRGMAVEPAYRGRGVGAEVLAGLLAHVAASGGGPVWCHARTGARSLYERAGFVAVGEPWVDPDIGPHVRMERPA</sequence>
<dbReference type="PANTHER" id="PTHR43877">
    <property type="entry name" value="AMINOALKYLPHOSPHONATE N-ACETYLTRANSFERASE-RELATED-RELATED"/>
    <property type="match status" value="1"/>
</dbReference>
<keyword evidence="1" id="KW-0808">Transferase</keyword>
<reference evidence="4" key="2">
    <citation type="submission" date="2020-09" db="EMBL/GenBank/DDBJ databases">
        <authorList>
            <person name="Sun Q."/>
            <person name="Zhou Y."/>
        </authorList>
    </citation>
    <scope>NUCLEOTIDE SEQUENCE</scope>
    <source>
        <strain evidence="4">CGMCC 1.16067</strain>
    </source>
</reference>